<name>A0A643F8V0_IDEDE</name>
<dbReference type="InterPro" id="IPR013078">
    <property type="entry name" value="His_Pase_superF_clade-1"/>
</dbReference>
<accession>A0A643F8V0</accession>
<dbReference type="Gene3D" id="3.40.50.1240">
    <property type="entry name" value="Phosphoglycerate mutase-like"/>
    <property type="match status" value="1"/>
</dbReference>
<dbReference type="AlphaFoldDB" id="A0A643F8V0"/>
<evidence type="ECO:0008006" key="3">
    <source>
        <dbReference type="Google" id="ProtNLM"/>
    </source>
</evidence>
<protein>
    <recommendedName>
        <fullName evidence="3">Alpha-ribazole phosphatase</fullName>
    </recommendedName>
</protein>
<dbReference type="EMBL" id="VZPB01000063">
    <property type="protein sequence ID" value="KAB0575600.1"/>
    <property type="molecule type" value="Genomic_DNA"/>
</dbReference>
<proteinExistence type="predicted"/>
<gene>
    <name evidence="1" type="ORF">F7Q92_18575</name>
</gene>
<organism evidence="1 2">
    <name type="scientific">Ideonella dechloratans</name>
    <dbReference type="NCBI Taxonomy" id="36863"/>
    <lineage>
        <taxon>Bacteria</taxon>
        <taxon>Pseudomonadati</taxon>
        <taxon>Pseudomonadota</taxon>
        <taxon>Betaproteobacteria</taxon>
        <taxon>Burkholderiales</taxon>
        <taxon>Sphaerotilaceae</taxon>
        <taxon>Ideonella</taxon>
    </lineage>
</organism>
<sequence length="205" mass="21705">MALILVRHTRVDLPAGTCYGQADVPLLQPHDPPFDGVGQRLRALLERIGAGVRLGPVVCSPLSRARLLAQHLATDHGQAVAVDPRWMELHFGAWEGRRWDDIPRVESDPWAADTHHRAPPGGETQNALIARVQAALAALHAPASQPGQAVLVVAHAGPLRVALGAAQGWVASADPQQAPVSLDFGGLTWLDPLPGGGWALRALNA</sequence>
<dbReference type="OrthoDB" id="5296884at2"/>
<dbReference type="Pfam" id="PF00300">
    <property type="entry name" value="His_Phos_1"/>
    <property type="match status" value="1"/>
</dbReference>
<dbReference type="CDD" id="cd07067">
    <property type="entry name" value="HP_PGM_like"/>
    <property type="match status" value="1"/>
</dbReference>
<evidence type="ECO:0000313" key="2">
    <source>
        <dbReference type="Proteomes" id="UP000430120"/>
    </source>
</evidence>
<dbReference type="InterPro" id="IPR029033">
    <property type="entry name" value="His_PPase_superfam"/>
</dbReference>
<comment type="caution">
    <text evidence="1">The sequence shown here is derived from an EMBL/GenBank/DDBJ whole genome shotgun (WGS) entry which is preliminary data.</text>
</comment>
<dbReference type="Proteomes" id="UP000430120">
    <property type="component" value="Unassembled WGS sequence"/>
</dbReference>
<dbReference type="RefSeq" id="WP_151125586.1">
    <property type="nucleotide sequence ID" value="NZ_CP088082.1"/>
</dbReference>
<evidence type="ECO:0000313" key="1">
    <source>
        <dbReference type="EMBL" id="KAB0575600.1"/>
    </source>
</evidence>
<keyword evidence="2" id="KW-1185">Reference proteome</keyword>
<dbReference type="SMART" id="SM00855">
    <property type="entry name" value="PGAM"/>
    <property type="match status" value="1"/>
</dbReference>
<dbReference type="SUPFAM" id="SSF53254">
    <property type="entry name" value="Phosphoglycerate mutase-like"/>
    <property type="match status" value="1"/>
</dbReference>
<reference evidence="1 2" key="1">
    <citation type="submission" date="2019-09" db="EMBL/GenBank/DDBJ databases">
        <title>Draft genome sequences of 48 bacterial type strains from the CCUG.</title>
        <authorList>
            <person name="Tunovic T."/>
            <person name="Pineiro-Iglesias B."/>
            <person name="Unosson C."/>
            <person name="Inganas E."/>
            <person name="Ohlen M."/>
            <person name="Cardew S."/>
            <person name="Jensie-Markopoulos S."/>
            <person name="Salva-Serra F."/>
            <person name="Jaen-Luchoro D."/>
            <person name="Karlsson R."/>
            <person name="Svensson-Stadler L."/>
            <person name="Chun J."/>
            <person name="Moore E."/>
        </authorList>
    </citation>
    <scope>NUCLEOTIDE SEQUENCE [LARGE SCALE GENOMIC DNA]</scope>
    <source>
        <strain evidence="1 2">CCUG 30977</strain>
    </source>
</reference>